<dbReference type="InterPro" id="IPR044736">
    <property type="entry name" value="Gid1/RanBPM/SPLA_SPRY"/>
</dbReference>
<feature type="compositionally biased region" description="Pro residues" evidence="6">
    <location>
        <begin position="47"/>
        <end position="57"/>
    </location>
</feature>
<evidence type="ECO:0000256" key="7">
    <source>
        <dbReference type="SAM" id="SignalP"/>
    </source>
</evidence>
<feature type="domain" description="B30.2/SPRY" evidence="8">
    <location>
        <begin position="88"/>
        <end position="283"/>
    </location>
</feature>
<dbReference type="SUPFAM" id="SSF49899">
    <property type="entry name" value="Concanavalin A-like lectins/glucanases"/>
    <property type="match status" value="1"/>
</dbReference>
<keyword evidence="5" id="KW-1015">Disulfide bond</keyword>
<evidence type="ECO:0008006" key="11">
    <source>
        <dbReference type="Google" id="ProtNLM"/>
    </source>
</evidence>
<dbReference type="InterPro" id="IPR000884">
    <property type="entry name" value="TSP1_rpt"/>
</dbReference>
<evidence type="ECO:0000256" key="5">
    <source>
        <dbReference type="ARBA" id="ARBA00023157"/>
    </source>
</evidence>
<dbReference type="SMART" id="SM00209">
    <property type="entry name" value="TSP1"/>
    <property type="match status" value="2"/>
</dbReference>
<feature type="signal peptide" evidence="7">
    <location>
        <begin position="1"/>
        <end position="16"/>
    </location>
</feature>
<dbReference type="PROSITE" id="PS50092">
    <property type="entry name" value="TSP1"/>
    <property type="match status" value="2"/>
</dbReference>
<evidence type="ECO:0000256" key="2">
    <source>
        <dbReference type="ARBA" id="ARBA00022525"/>
    </source>
</evidence>
<dbReference type="PROSITE" id="PS50222">
    <property type="entry name" value="EF_HAND_2"/>
    <property type="match status" value="1"/>
</dbReference>
<evidence type="ECO:0000259" key="9">
    <source>
        <dbReference type="PROSITE" id="PS50222"/>
    </source>
</evidence>
<feature type="compositionally biased region" description="Polar residues" evidence="6">
    <location>
        <begin position="59"/>
        <end position="68"/>
    </location>
</feature>
<feature type="region of interest" description="Disordered" evidence="6">
    <location>
        <begin position="16"/>
        <end position="70"/>
    </location>
</feature>
<dbReference type="InterPro" id="IPR002048">
    <property type="entry name" value="EF_hand_dom"/>
</dbReference>
<sequence length="535" mass="59129">MRSLLLLLAFSSPSLGRRAIPRRRANPSPAPLSPDHPSPDVNLNVDLPPPGSKPPQQPNTCSRMSSDDTCPMFVGGRPGRYTSILGVTKREVTDLALQGNIRAADISECVKEGPTATGKTCLSYSANGKPAMIRSIFPMMPKVSEATNTTKYVEIVLGNPNDELSGREGGAVIAFGLIPEGHVAGDLPGLTDRSWAIHLDDGRCYNHFTYKSCFSAPVRPGDTVGLGVDVYHRRMFFTLNGVHQGVPFHSSAFFSSVEEDLYLAVSVAREDKHILVNTGPYFNYDQATKLNGFGKANQIFLRFDNDKDGYLQHVELKNIIKFTSNSVDSFSYSNFRRFCHITSSNPAKGMTPNAFYLLYEMRFGNIAEDYRILTTEPTNTAHKPISPTDLMNAKLYAKEDVTIHGAWSDWGECTRACGAEGVRKRTCTEPAPRGRGKPCEGPSIQTCNRFVCYENAVWTEWSECSTTCGAGVQFRTCLTDSLSVCEGNSVRPCKNRYPCSPTDYVHVDELYYKPERPRTQIKLNMVTAIPRIPLG</sequence>
<reference evidence="10" key="1">
    <citation type="submission" date="2021-01" db="EMBL/GenBank/DDBJ databases">
        <authorList>
            <person name="Corre E."/>
            <person name="Pelletier E."/>
            <person name="Niang G."/>
            <person name="Scheremetjew M."/>
            <person name="Finn R."/>
            <person name="Kale V."/>
            <person name="Holt S."/>
            <person name="Cochrane G."/>
            <person name="Meng A."/>
            <person name="Brown T."/>
            <person name="Cohen L."/>
        </authorList>
    </citation>
    <scope>NUCLEOTIDE SEQUENCE</scope>
    <source>
        <strain evidence="10">CCMP2058</strain>
    </source>
</reference>
<evidence type="ECO:0000256" key="4">
    <source>
        <dbReference type="ARBA" id="ARBA00022737"/>
    </source>
</evidence>
<dbReference type="SUPFAM" id="SSF82895">
    <property type="entry name" value="TSP-1 type 1 repeat"/>
    <property type="match status" value="2"/>
</dbReference>
<evidence type="ECO:0000259" key="8">
    <source>
        <dbReference type="PROSITE" id="PS50188"/>
    </source>
</evidence>
<feature type="chain" id="PRO_5030818314" description="Calmodulin" evidence="7">
    <location>
        <begin position="17"/>
        <end position="535"/>
    </location>
</feature>
<keyword evidence="4" id="KW-0677">Repeat</keyword>
<dbReference type="GO" id="GO:0005509">
    <property type="term" value="F:calcium ion binding"/>
    <property type="evidence" value="ECO:0007669"/>
    <property type="project" value="InterPro"/>
</dbReference>
<evidence type="ECO:0000313" key="10">
    <source>
        <dbReference type="EMBL" id="CAD8454836.1"/>
    </source>
</evidence>
<dbReference type="InterPro" id="IPR043136">
    <property type="entry name" value="B30.2/SPRY_sf"/>
</dbReference>
<dbReference type="AlphaFoldDB" id="A0A7S0H252"/>
<dbReference type="InterPro" id="IPR003877">
    <property type="entry name" value="SPRY_dom"/>
</dbReference>
<name>A0A7S0H252_9EUKA</name>
<dbReference type="Pfam" id="PF00622">
    <property type="entry name" value="SPRY"/>
    <property type="match status" value="1"/>
</dbReference>
<dbReference type="PROSITE" id="PS00018">
    <property type="entry name" value="EF_HAND_1"/>
    <property type="match status" value="1"/>
</dbReference>
<dbReference type="PANTHER" id="PTHR22906:SF43">
    <property type="entry name" value="PROPERDIN"/>
    <property type="match status" value="1"/>
</dbReference>
<keyword evidence="3 7" id="KW-0732">Signal</keyword>
<dbReference type="Pfam" id="PF00090">
    <property type="entry name" value="TSP_1"/>
    <property type="match status" value="2"/>
</dbReference>
<dbReference type="InterPro" id="IPR001870">
    <property type="entry name" value="B30.2/SPRY"/>
</dbReference>
<evidence type="ECO:0000256" key="6">
    <source>
        <dbReference type="SAM" id="MobiDB-lite"/>
    </source>
</evidence>
<organism evidence="10">
    <name type="scientific">Amorphochlora amoebiformis</name>
    <dbReference type="NCBI Taxonomy" id="1561963"/>
    <lineage>
        <taxon>Eukaryota</taxon>
        <taxon>Sar</taxon>
        <taxon>Rhizaria</taxon>
        <taxon>Cercozoa</taxon>
        <taxon>Chlorarachniophyceae</taxon>
        <taxon>Amorphochlora</taxon>
    </lineage>
</organism>
<dbReference type="InterPro" id="IPR018247">
    <property type="entry name" value="EF_Hand_1_Ca_BS"/>
</dbReference>
<dbReference type="EMBL" id="HBEM01020148">
    <property type="protein sequence ID" value="CAD8454836.1"/>
    <property type="molecule type" value="Transcribed_RNA"/>
</dbReference>
<evidence type="ECO:0000256" key="3">
    <source>
        <dbReference type="ARBA" id="ARBA00022729"/>
    </source>
</evidence>
<evidence type="ECO:0000256" key="1">
    <source>
        <dbReference type="ARBA" id="ARBA00004613"/>
    </source>
</evidence>
<dbReference type="PANTHER" id="PTHR22906">
    <property type="entry name" value="PROPERDIN"/>
    <property type="match status" value="1"/>
</dbReference>
<comment type="subcellular location">
    <subcellularLocation>
        <location evidence="1">Secreted</location>
    </subcellularLocation>
</comment>
<dbReference type="CDD" id="cd12885">
    <property type="entry name" value="SPRY_RanBP_like"/>
    <property type="match status" value="1"/>
</dbReference>
<proteinExistence type="predicted"/>
<accession>A0A7S0H252</accession>
<dbReference type="PROSITE" id="PS50188">
    <property type="entry name" value="B302_SPRY"/>
    <property type="match status" value="1"/>
</dbReference>
<feature type="domain" description="EF-hand" evidence="9">
    <location>
        <begin position="291"/>
        <end position="326"/>
    </location>
</feature>
<protein>
    <recommendedName>
        <fullName evidence="11">Calmodulin</fullName>
    </recommendedName>
</protein>
<dbReference type="Gene3D" id="2.20.100.10">
    <property type="entry name" value="Thrombospondin type-1 (TSP1) repeat"/>
    <property type="match status" value="2"/>
</dbReference>
<dbReference type="InterPro" id="IPR052065">
    <property type="entry name" value="Compl_asym_regulator"/>
</dbReference>
<dbReference type="Gene3D" id="2.60.120.920">
    <property type="match status" value="1"/>
</dbReference>
<dbReference type="InterPro" id="IPR013320">
    <property type="entry name" value="ConA-like_dom_sf"/>
</dbReference>
<gene>
    <name evidence="10" type="ORF">LAMO00422_LOCUS13780</name>
</gene>
<dbReference type="InterPro" id="IPR036383">
    <property type="entry name" value="TSP1_rpt_sf"/>
</dbReference>
<keyword evidence="2" id="KW-0964">Secreted</keyword>